<feature type="region of interest" description="Disordered" evidence="8">
    <location>
        <begin position="329"/>
        <end position="350"/>
    </location>
</feature>
<dbReference type="HOGENOM" id="CLU_018552_2_0_1"/>
<dbReference type="InterPro" id="IPR027806">
    <property type="entry name" value="HARBI1_dom"/>
</dbReference>
<evidence type="ECO:0000256" key="6">
    <source>
        <dbReference type="ARBA" id="ARBA00022801"/>
    </source>
</evidence>
<keyword evidence="4" id="KW-0540">Nuclease</keyword>
<protein>
    <recommendedName>
        <fullName evidence="9">DDE Tnp4 domain-containing protein</fullName>
    </recommendedName>
</protein>
<dbReference type="eggNOG" id="KOG4585">
    <property type="taxonomic scope" value="Eukaryota"/>
</dbReference>
<evidence type="ECO:0000256" key="5">
    <source>
        <dbReference type="ARBA" id="ARBA00022723"/>
    </source>
</evidence>
<evidence type="ECO:0000256" key="4">
    <source>
        <dbReference type="ARBA" id="ARBA00022722"/>
    </source>
</evidence>
<evidence type="ECO:0000256" key="7">
    <source>
        <dbReference type="ARBA" id="ARBA00023242"/>
    </source>
</evidence>
<dbReference type="RefSeq" id="XP_003320595.2">
    <property type="nucleotide sequence ID" value="XM_003320547.2"/>
</dbReference>
<dbReference type="PANTHER" id="PTHR22930">
    <property type="match status" value="1"/>
</dbReference>
<keyword evidence="7" id="KW-0539">Nucleus</keyword>
<dbReference type="GO" id="GO:0046872">
    <property type="term" value="F:metal ion binding"/>
    <property type="evidence" value="ECO:0007669"/>
    <property type="project" value="UniProtKB-KW"/>
</dbReference>
<keyword evidence="11" id="KW-1185">Reference proteome</keyword>
<dbReference type="InterPro" id="IPR045249">
    <property type="entry name" value="HARBI1-like"/>
</dbReference>
<comment type="similarity">
    <text evidence="3">Belongs to the HARBI1 family.</text>
</comment>
<evidence type="ECO:0000256" key="1">
    <source>
        <dbReference type="ARBA" id="ARBA00001968"/>
    </source>
</evidence>
<comment type="subcellular location">
    <subcellularLocation>
        <location evidence="2">Nucleus</location>
    </subcellularLocation>
</comment>
<dbReference type="InParanoid" id="E3JVV1"/>
<dbReference type="GeneID" id="10533743"/>
<dbReference type="Proteomes" id="UP000008783">
    <property type="component" value="Unassembled WGS sequence"/>
</dbReference>
<dbReference type="PANTHER" id="PTHR22930:SF85">
    <property type="entry name" value="GH03217P-RELATED"/>
    <property type="match status" value="1"/>
</dbReference>
<gene>
    <name evidence="10" type="ORF">PGTG_02617</name>
</gene>
<dbReference type="GO" id="GO:0016787">
    <property type="term" value="F:hydrolase activity"/>
    <property type="evidence" value="ECO:0007669"/>
    <property type="project" value="UniProtKB-KW"/>
</dbReference>
<evidence type="ECO:0000313" key="11">
    <source>
        <dbReference type="Proteomes" id="UP000008783"/>
    </source>
</evidence>
<evidence type="ECO:0000256" key="2">
    <source>
        <dbReference type="ARBA" id="ARBA00004123"/>
    </source>
</evidence>
<accession>E3JVV1</accession>
<dbReference type="GO" id="GO:0005634">
    <property type="term" value="C:nucleus"/>
    <property type="evidence" value="ECO:0007669"/>
    <property type="project" value="UniProtKB-SubCell"/>
</dbReference>
<keyword evidence="6" id="KW-0378">Hydrolase</keyword>
<evidence type="ECO:0000256" key="3">
    <source>
        <dbReference type="ARBA" id="ARBA00006958"/>
    </source>
</evidence>
<proteinExistence type="inferred from homology"/>
<feature type="domain" description="DDE Tnp4" evidence="9">
    <location>
        <begin position="121"/>
        <end position="308"/>
    </location>
</feature>
<dbReference type="VEuPathDB" id="FungiDB:PGTG_02617"/>
<name>E3JVV1_PUCGT</name>
<comment type="cofactor">
    <cofactor evidence="1">
        <name>a divalent metal cation</name>
        <dbReference type="ChEBI" id="CHEBI:60240"/>
    </cofactor>
</comment>
<dbReference type="GO" id="GO:0004518">
    <property type="term" value="F:nuclease activity"/>
    <property type="evidence" value="ECO:0007669"/>
    <property type="project" value="UniProtKB-KW"/>
</dbReference>
<dbReference type="Pfam" id="PF13359">
    <property type="entry name" value="DDE_Tnp_4"/>
    <property type="match status" value="1"/>
</dbReference>
<sequence>MRDSDFKQATRTSKSGFLCVLREIFSHPIFQSNSNRPQIPIPHQLALTLERLGSNGNGSSVVCLSRNLSVAHGTVIKITRRVTEALTSLEEQYIKWLNQQRRQEISSVMKNEGFDGCVGFVDGTTIPLFQWPGFNGEVFWDHKKRYSINVQIVCDCDKNIIAFLNGWQGSCGDSLVFHQMDILTHPTEYFEPGKHLIDLLLKRHFQLLTIRFNFWVVQSNDTDQYLLADSAYSLSDNCIPAFKSPATLQQINTDFNYCLAKSWVRNEHAIGILKTCWASLQELQLHLYKHRHMKHCAKWITSCIVLHNMLSDLGDTWDQQQEDIIISPSASVQSSTNSNTPNNAEEKRTEVRNRCVQLNYSKGILPIRS</sequence>
<dbReference type="EMBL" id="DS178265">
    <property type="protein sequence ID" value="EFP76176.2"/>
    <property type="molecule type" value="Genomic_DNA"/>
</dbReference>
<evidence type="ECO:0000256" key="8">
    <source>
        <dbReference type="SAM" id="MobiDB-lite"/>
    </source>
</evidence>
<feature type="compositionally biased region" description="Polar residues" evidence="8">
    <location>
        <begin position="329"/>
        <end position="343"/>
    </location>
</feature>
<dbReference type="AlphaFoldDB" id="E3JVV1"/>
<dbReference type="OrthoDB" id="2502344at2759"/>
<evidence type="ECO:0000313" key="10">
    <source>
        <dbReference type="EMBL" id="EFP76176.2"/>
    </source>
</evidence>
<evidence type="ECO:0000259" key="9">
    <source>
        <dbReference type="Pfam" id="PF13359"/>
    </source>
</evidence>
<dbReference type="KEGG" id="pgr:PGTG_02617"/>
<reference key="1">
    <citation type="submission" date="2007-01" db="EMBL/GenBank/DDBJ databases">
        <title>The Genome Sequence of Puccinia graminis f. sp. tritici Strain CRL 75-36-700-3.</title>
        <authorList>
            <consortium name="The Broad Institute Genome Sequencing Platform"/>
            <person name="Birren B."/>
            <person name="Lander E."/>
            <person name="Galagan J."/>
            <person name="Nusbaum C."/>
            <person name="Devon K."/>
            <person name="Cuomo C."/>
            <person name="Jaffe D."/>
            <person name="Butler J."/>
            <person name="Alvarez P."/>
            <person name="Gnerre S."/>
            <person name="Grabherr M."/>
            <person name="Mauceli E."/>
            <person name="Brockman W."/>
            <person name="Young S."/>
            <person name="LaButti K."/>
            <person name="Sykes S."/>
            <person name="DeCaprio D."/>
            <person name="Crawford M."/>
            <person name="Koehrsen M."/>
            <person name="Engels R."/>
            <person name="Montgomery P."/>
            <person name="Pearson M."/>
            <person name="Howarth C."/>
            <person name="Larson L."/>
            <person name="White J."/>
            <person name="Zeng Q."/>
            <person name="Kodira C."/>
            <person name="Yandava C."/>
            <person name="Alvarado L."/>
            <person name="O'Leary S."/>
            <person name="Szabo L."/>
            <person name="Dean R."/>
            <person name="Schein J."/>
        </authorList>
    </citation>
    <scope>NUCLEOTIDE SEQUENCE</scope>
    <source>
        <strain>CRL 75-36-700-3</strain>
    </source>
</reference>
<keyword evidence="5" id="KW-0479">Metal-binding</keyword>
<reference evidence="11" key="2">
    <citation type="journal article" date="2011" name="Proc. Natl. Acad. Sci. U.S.A.">
        <title>Obligate biotrophy features unraveled by the genomic analysis of rust fungi.</title>
        <authorList>
            <person name="Duplessis S."/>
            <person name="Cuomo C.A."/>
            <person name="Lin Y.-C."/>
            <person name="Aerts A."/>
            <person name="Tisserant E."/>
            <person name="Veneault-Fourrey C."/>
            <person name="Joly D.L."/>
            <person name="Hacquard S."/>
            <person name="Amselem J."/>
            <person name="Cantarel B.L."/>
            <person name="Chiu R."/>
            <person name="Coutinho P.M."/>
            <person name="Feau N."/>
            <person name="Field M."/>
            <person name="Frey P."/>
            <person name="Gelhaye E."/>
            <person name="Goldberg J."/>
            <person name="Grabherr M.G."/>
            <person name="Kodira C.D."/>
            <person name="Kohler A."/>
            <person name="Kuees U."/>
            <person name="Lindquist E.A."/>
            <person name="Lucas S.M."/>
            <person name="Mago R."/>
            <person name="Mauceli E."/>
            <person name="Morin E."/>
            <person name="Murat C."/>
            <person name="Pangilinan J.L."/>
            <person name="Park R."/>
            <person name="Pearson M."/>
            <person name="Quesneville H."/>
            <person name="Rouhier N."/>
            <person name="Sakthikumar S."/>
            <person name="Salamov A.A."/>
            <person name="Schmutz J."/>
            <person name="Selles B."/>
            <person name="Shapiro H."/>
            <person name="Tanguay P."/>
            <person name="Tuskan G.A."/>
            <person name="Henrissat B."/>
            <person name="Van de Peer Y."/>
            <person name="Rouze P."/>
            <person name="Ellis J.G."/>
            <person name="Dodds P.N."/>
            <person name="Schein J.E."/>
            <person name="Zhong S."/>
            <person name="Hamelin R.C."/>
            <person name="Grigoriev I.V."/>
            <person name="Szabo L.J."/>
            <person name="Martin F."/>
        </authorList>
    </citation>
    <scope>NUCLEOTIDE SEQUENCE [LARGE SCALE GENOMIC DNA]</scope>
    <source>
        <strain evidence="11">CRL 75-36-700-3 / race SCCL</strain>
    </source>
</reference>
<organism evidence="10 11">
    <name type="scientific">Puccinia graminis f. sp. tritici (strain CRL 75-36-700-3 / race SCCL)</name>
    <name type="common">Black stem rust fungus</name>
    <dbReference type="NCBI Taxonomy" id="418459"/>
    <lineage>
        <taxon>Eukaryota</taxon>
        <taxon>Fungi</taxon>
        <taxon>Dikarya</taxon>
        <taxon>Basidiomycota</taxon>
        <taxon>Pucciniomycotina</taxon>
        <taxon>Pucciniomycetes</taxon>
        <taxon>Pucciniales</taxon>
        <taxon>Pucciniaceae</taxon>
        <taxon>Puccinia</taxon>
    </lineage>
</organism>